<dbReference type="AlphaFoldDB" id="A0A6I0F7J3"/>
<dbReference type="EMBL" id="WBZC01000044">
    <property type="protein sequence ID" value="KAB3532896.1"/>
    <property type="molecule type" value="Genomic_DNA"/>
</dbReference>
<dbReference type="GO" id="GO:0004331">
    <property type="term" value="F:fructose-2,6-bisphosphate 2-phosphatase activity"/>
    <property type="evidence" value="ECO:0007669"/>
    <property type="project" value="TreeGrafter"/>
</dbReference>
<dbReference type="SUPFAM" id="SSF53254">
    <property type="entry name" value="Phosphoglycerate mutase-like"/>
    <property type="match status" value="1"/>
</dbReference>
<evidence type="ECO:0000313" key="5">
    <source>
        <dbReference type="Proteomes" id="UP000432715"/>
    </source>
</evidence>
<feature type="binding site" evidence="3">
    <location>
        <begin position="8"/>
        <end position="15"/>
    </location>
    <ligand>
        <name>substrate</name>
    </ligand>
</feature>
<dbReference type="InterPro" id="IPR051695">
    <property type="entry name" value="Phosphoglycerate_Mutase"/>
</dbReference>
<dbReference type="InterPro" id="IPR013078">
    <property type="entry name" value="His_Pase_superF_clade-1"/>
</dbReference>
<dbReference type="CDD" id="cd07067">
    <property type="entry name" value="HP_PGM_like"/>
    <property type="match status" value="1"/>
</dbReference>
<dbReference type="PANTHER" id="PTHR46517:SF1">
    <property type="entry name" value="FRUCTOSE-2,6-BISPHOSPHATASE TIGAR"/>
    <property type="match status" value="1"/>
</dbReference>
<comment type="caution">
    <text evidence="4">The sequence shown here is derived from an EMBL/GenBank/DDBJ whole genome shotgun (WGS) entry which is preliminary data.</text>
</comment>
<dbReference type="GO" id="GO:0045820">
    <property type="term" value="P:negative regulation of glycolytic process"/>
    <property type="evidence" value="ECO:0007669"/>
    <property type="project" value="TreeGrafter"/>
</dbReference>
<feature type="binding site" evidence="3">
    <location>
        <position position="58"/>
    </location>
    <ligand>
        <name>substrate</name>
    </ligand>
</feature>
<dbReference type="PROSITE" id="PS00175">
    <property type="entry name" value="PG_MUTASE"/>
    <property type="match status" value="1"/>
</dbReference>
<dbReference type="RefSeq" id="WP_151861691.1">
    <property type="nucleotide sequence ID" value="NZ_WBZC01000044.1"/>
</dbReference>
<dbReference type="InterPro" id="IPR029033">
    <property type="entry name" value="His_PPase_superfam"/>
</dbReference>
<dbReference type="GO" id="GO:0005829">
    <property type="term" value="C:cytosol"/>
    <property type="evidence" value="ECO:0007669"/>
    <property type="project" value="TreeGrafter"/>
</dbReference>
<feature type="active site" description="Tele-phosphohistidine intermediate" evidence="2">
    <location>
        <position position="9"/>
    </location>
</feature>
<evidence type="ECO:0000256" key="2">
    <source>
        <dbReference type="PIRSR" id="PIRSR613078-1"/>
    </source>
</evidence>
<proteinExistence type="predicted"/>
<evidence type="ECO:0000313" key="4">
    <source>
        <dbReference type="EMBL" id="KAB3532896.1"/>
    </source>
</evidence>
<gene>
    <name evidence="4" type="ORF">F8154_11135</name>
</gene>
<dbReference type="SMART" id="SM00855">
    <property type="entry name" value="PGAM"/>
    <property type="match status" value="1"/>
</dbReference>
<dbReference type="OrthoDB" id="7925971at2"/>
<feature type="active site" description="Proton donor/acceptor" evidence="2">
    <location>
        <position position="82"/>
    </location>
</feature>
<reference evidence="4 5" key="1">
    <citation type="submission" date="2019-10" db="EMBL/GenBank/DDBJ databases">
        <title>Alkaliphilus serpentinus sp. nov. and Alkaliphilus pronyensis sp. nov., two novel anaerobic alkaliphilic species isolated from the serpentinized-hosted hydrothermal field of the Prony Bay (New Caledonia).</title>
        <authorList>
            <person name="Postec A."/>
        </authorList>
    </citation>
    <scope>NUCLEOTIDE SEQUENCE [LARGE SCALE GENOMIC DNA]</scope>
    <source>
        <strain evidence="4 5">LacV</strain>
    </source>
</reference>
<dbReference type="PANTHER" id="PTHR46517">
    <property type="entry name" value="FRUCTOSE-2,6-BISPHOSPHATASE TIGAR"/>
    <property type="match status" value="1"/>
</dbReference>
<name>A0A6I0F7J3_9FIRM</name>
<keyword evidence="5" id="KW-1185">Reference proteome</keyword>
<evidence type="ECO:0000256" key="1">
    <source>
        <dbReference type="ARBA" id="ARBA00022801"/>
    </source>
</evidence>
<keyword evidence="1" id="KW-0378">Hydrolase</keyword>
<dbReference type="Pfam" id="PF00300">
    <property type="entry name" value="His_Phos_1"/>
    <property type="match status" value="1"/>
</dbReference>
<dbReference type="InterPro" id="IPR001345">
    <property type="entry name" value="PG/BPGM_mutase_AS"/>
</dbReference>
<dbReference type="GO" id="GO:0043456">
    <property type="term" value="P:regulation of pentose-phosphate shunt"/>
    <property type="evidence" value="ECO:0007669"/>
    <property type="project" value="TreeGrafter"/>
</dbReference>
<organism evidence="4 5">
    <name type="scientific">Alkaliphilus pronyensis</name>
    <dbReference type="NCBI Taxonomy" id="1482732"/>
    <lineage>
        <taxon>Bacteria</taxon>
        <taxon>Bacillati</taxon>
        <taxon>Bacillota</taxon>
        <taxon>Clostridia</taxon>
        <taxon>Peptostreptococcales</taxon>
        <taxon>Natronincolaceae</taxon>
        <taxon>Alkaliphilus</taxon>
    </lineage>
</organism>
<evidence type="ECO:0000256" key="3">
    <source>
        <dbReference type="PIRSR" id="PIRSR613078-2"/>
    </source>
</evidence>
<protein>
    <submittedName>
        <fullName evidence="4">Histidine phosphatase family protein</fullName>
    </submittedName>
</protein>
<dbReference type="PIRSF" id="PIRSF000709">
    <property type="entry name" value="6PFK_2-Ptase"/>
    <property type="match status" value="1"/>
</dbReference>
<dbReference type="Gene3D" id="3.40.50.1240">
    <property type="entry name" value="Phosphoglycerate mutase-like"/>
    <property type="match status" value="1"/>
</dbReference>
<dbReference type="Proteomes" id="UP000432715">
    <property type="component" value="Unassembled WGS sequence"/>
</dbReference>
<sequence>MTKLYLVRHGETDYNLNKKLCGWSDPGLNDRGREQALSLSKALQNLEFDVIYNSGLKRAVETTEIIMENNKSVIYSLDFLKEIHFGRFEGFCMNEIKEKHPQIFKQLQKDYVGFCFPEGESLRDMYNRVASGIEELLKTNDKKNILLVSHSGVIRNIIAHLITGDINKHWNFKIDHCSLSIIEATENFNILVKLNEVK</sequence>
<accession>A0A6I0F7J3</accession>